<feature type="compositionally biased region" description="Polar residues" evidence="1">
    <location>
        <begin position="418"/>
        <end position="432"/>
    </location>
</feature>
<evidence type="ECO:0000313" key="2">
    <source>
        <dbReference type="EMBL" id="EOA89578.1"/>
    </source>
</evidence>
<dbReference type="Gene3D" id="3.30.559.10">
    <property type="entry name" value="Chloramphenicol acetyltransferase-like domain"/>
    <property type="match status" value="2"/>
</dbReference>
<protein>
    <submittedName>
        <fullName evidence="2">Uncharacterized protein</fullName>
    </submittedName>
</protein>
<dbReference type="RefSeq" id="XP_008022563.1">
    <property type="nucleotide sequence ID" value="XM_008024372.1"/>
</dbReference>
<dbReference type="GeneID" id="19396879"/>
<dbReference type="HOGENOM" id="CLU_029797_2_1_1"/>
<name>R0K9B9_EXST2</name>
<dbReference type="Proteomes" id="UP000016935">
    <property type="component" value="Unassembled WGS sequence"/>
</dbReference>
<dbReference type="AlphaFoldDB" id="R0K9B9"/>
<accession>R0K9B9</accession>
<dbReference type="InterPro" id="IPR023213">
    <property type="entry name" value="CAT-like_dom_sf"/>
</dbReference>
<dbReference type="OrthoDB" id="21502at2759"/>
<dbReference type="eggNOG" id="ENOG502RJXU">
    <property type="taxonomic scope" value="Eukaryota"/>
</dbReference>
<feature type="region of interest" description="Disordered" evidence="1">
    <location>
        <begin position="414"/>
        <end position="435"/>
    </location>
</feature>
<feature type="region of interest" description="Disordered" evidence="1">
    <location>
        <begin position="1"/>
        <end position="21"/>
    </location>
</feature>
<evidence type="ECO:0000256" key="1">
    <source>
        <dbReference type="SAM" id="MobiDB-lite"/>
    </source>
</evidence>
<sequence length="534" mass="60348">MSSLFNFVTGQRSSPRRIPTDTIIPLHSRDDTHQNRNISVEFTMRIDNVLDAHQIADALWKLLEKPGWKKLGARLRMNKQNGKLEYHVPAQYTQDRQPINFTQKTHNMRLDEHHIGRRFPTIQDGDQIQVFDILYSLRGLTQTKDSTVFLDDWLYSDKAQLGLHIVNFQDATLVTLTWLHTLLDGMGRRMLLSAWTAVLEGRDEDVAEFWGYDFDPLEKLGAPLEEDNDASKESPIQKTFNQKEQRNRMWKVISATKSRLGKMLDFNGRILYIPASYIARIRREAMHDLASLDPSQMTYKNSTPSSPKPFLSDGDIQAAWLVRQLVASDDKLLQSRGARPIQIANVMGMRDLLSTCTSVYKVLLPKNKAYIGNCATGIITRFRLDEFLALPLGHIAARLRKDLVAQGTREALEGNQRAIRSNQQDNTTTSAPDASMAPAPFVFTNWAKGRFFETDFSAAIVPGKQEQEDDNAGLTRGKPTYIHVYGTDARVTSRNPISVCVGNCIGKDARGGYWLGAMFAKGAEARFEEVVLGR</sequence>
<gene>
    <name evidence="2" type="ORF">SETTUDRAFT_146600</name>
</gene>
<feature type="compositionally biased region" description="Polar residues" evidence="1">
    <location>
        <begin position="1"/>
        <end position="13"/>
    </location>
</feature>
<keyword evidence="3" id="KW-1185">Reference proteome</keyword>
<dbReference type="STRING" id="671987.R0K9B9"/>
<reference evidence="2 3" key="2">
    <citation type="journal article" date="2013" name="PLoS Genet.">
        <title>Comparative genome structure, secondary metabolite, and effector coding capacity across Cochliobolus pathogens.</title>
        <authorList>
            <person name="Condon B.J."/>
            <person name="Leng Y."/>
            <person name="Wu D."/>
            <person name="Bushley K.E."/>
            <person name="Ohm R.A."/>
            <person name="Otillar R."/>
            <person name="Martin J."/>
            <person name="Schackwitz W."/>
            <person name="Grimwood J."/>
            <person name="MohdZainudin N."/>
            <person name="Xue C."/>
            <person name="Wang R."/>
            <person name="Manning V.A."/>
            <person name="Dhillon B."/>
            <person name="Tu Z.J."/>
            <person name="Steffenson B.J."/>
            <person name="Salamov A."/>
            <person name="Sun H."/>
            <person name="Lowry S."/>
            <person name="LaButti K."/>
            <person name="Han J."/>
            <person name="Copeland A."/>
            <person name="Lindquist E."/>
            <person name="Barry K."/>
            <person name="Schmutz J."/>
            <person name="Baker S.E."/>
            <person name="Ciuffetti L.M."/>
            <person name="Grigoriev I.V."/>
            <person name="Zhong S."/>
            <person name="Turgeon B.G."/>
        </authorList>
    </citation>
    <scope>NUCLEOTIDE SEQUENCE [LARGE SCALE GENOMIC DNA]</scope>
    <source>
        <strain evidence="3">28A</strain>
    </source>
</reference>
<proteinExistence type="predicted"/>
<reference evidence="2 3" key="1">
    <citation type="journal article" date="2012" name="PLoS Pathog.">
        <title>Diverse lifestyles and strategies of plant pathogenesis encoded in the genomes of eighteen Dothideomycetes fungi.</title>
        <authorList>
            <person name="Ohm R.A."/>
            <person name="Feau N."/>
            <person name="Henrissat B."/>
            <person name="Schoch C.L."/>
            <person name="Horwitz B.A."/>
            <person name="Barry K.W."/>
            <person name="Condon B.J."/>
            <person name="Copeland A.C."/>
            <person name="Dhillon B."/>
            <person name="Glaser F."/>
            <person name="Hesse C.N."/>
            <person name="Kosti I."/>
            <person name="LaButti K."/>
            <person name="Lindquist E.A."/>
            <person name="Lucas S."/>
            <person name="Salamov A.A."/>
            <person name="Bradshaw R.E."/>
            <person name="Ciuffetti L."/>
            <person name="Hamelin R.C."/>
            <person name="Kema G.H.J."/>
            <person name="Lawrence C."/>
            <person name="Scott J.A."/>
            <person name="Spatafora J.W."/>
            <person name="Turgeon B.G."/>
            <person name="de Wit P.J.G.M."/>
            <person name="Zhong S."/>
            <person name="Goodwin S.B."/>
            <person name="Grigoriev I.V."/>
        </authorList>
    </citation>
    <scope>NUCLEOTIDE SEQUENCE [LARGE SCALE GENOMIC DNA]</scope>
    <source>
        <strain evidence="3">28A</strain>
    </source>
</reference>
<dbReference type="EMBL" id="KB908504">
    <property type="protein sequence ID" value="EOA89578.1"/>
    <property type="molecule type" value="Genomic_DNA"/>
</dbReference>
<organism evidence="2 3">
    <name type="scientific">Exserohilum turcicum (strain 28A)</name>
    <name type="common">Northern leaf blight fungus</name>
    <name type="synonym">Setosphaeria turcica</name>
    <dbReference type="NCBI Taxonomy" id="671987"/>
    <lineage>
        <taxon>Eukaryota</taxon>
        <taxon>Fungi</taxon>
        <taxon>Dikarya</taxon>
        <taxon>Ascomycota</taxon>
        <taxon>Pezizomycotina</taxon>
        <taxon>Dothideomycetes</taxon>
        <taxon>Pleosporomycetidae</taxon>
        <taxon>Pleosporales</taxon>
        <taxon>Pleosporineae</taxon>
        <taxon>Pleosporaceae</taxon>
        <taxon>Exserohilum</taxon>
    </lineage>
</organism>
<evidence type="ECO:0000313" key="3">
    <source>
        <dbReference type="Proteomes" id="UP000016935"/>
    </source>
</evidence>